<protein>
    <submittedName>
        <fullName evidence="1">Uncharacterized protein</fullName>
    </submittedName>
</protein>
<comment type="caution">
    <text evidence="1">The sequence shown here is derived from an EMBL/GenBank/DDBJ whole genome shotgun (WGS) entry which is preliminary data.</text>
</comment>
<dbReference type="Proteomes" id="UP001497680">
    <property type="component" value="Unassembled WGS sequence"/>
</dbReference>
<accession>A0ACC0CQQ9</accession>
<sequence>MLGKRHGLASTTTAIMTNDDLTAREEVQAWSKHDPNRVGFAYPLHDVGLSMAPVAVRLAWAREALDAGHDVNKLHHRMGRPLQTAIDEPHNRDDRTGVRLSRCENIDVVKWLLDHGADPRLRNSFGQSAMDDAWVMSRLRREKDKRTEDDVTVADFLDQAREMMIQVARKLEGE</sequence>
<keyword evidence="2" id="KW-1185">Reference proteome</keyword>
<proteinExistence type="predicted"/>
<name>A0ACC0CQQ9_9PEZI</name>
<gene>
    <name evidence="1" type="ORF">F4821DRAFT_207076</name>
</gene>
<evidence type="ECO:0000313" key="2">
    <source>
        <dbReference type="Proteomes" id="UP001497680"/>
    </source>
</evidence>
<organism evidence="1 2">
    <name type="scientific">Hypoxylon rubiginosum</name>
    <dbReference type="NCBI Taxonomy" id="110542"/>
    <lineage>
        <taxon>Eukaryota</taxon>
        <taxon>Fungi</taxon>
        <taxon>Dikarya</taxon>
        <taxon>Ascomycota</taxon>
        <taxon>Pezizomycotina</taxon>
        <taxon>Sordariomycetes</taxon>
        <taxon>Xylariomycetidae</taxon>
        <taxon>Xylariales</taxon>
        <taxon>Hypoxylaceae</taxon>
        <taxon>Hypoxylon</taxon>
    </lineage>
</organism>
<dbReference type="EMBL" id="MU394365">
    <property type="protein sequence ID" value="KAI6082721.1"/>
    <property type="molecule type" value="Genomic_DNA"/>
</dbReference>
<reference evidence="1 2" key="1">
    <citation type="journal article" date="2022" name="New Phytol.">
        <title>Ecological generalism drives hyperdiversity of secondary metabolite gene clusters in xylarialean endophytes.</title>
        <authorList>
            <person name="Franco M.E.E."/>
            <person name="Wisecaver J.H."/>
            <person name="Arnold A.E."/>
            <person name="Ju Y.M."/>
            <person name="Slot J.C."/>
            <person name="Ahrendt S."/>
            <person name="Moore L.P."/>
            <person name="Eastman K.E."/>
            <person name="Scott K."/>
            <person name="Konkel Z."/>
            <person name="Mondo S.J."/>
            <person name="Kuo A."/>
            <person name="Hayes R.D."/>
            <person name="Haridas S."/>
            <person name="Andreopoulos B."/>
            <person name="Riley R."/>
            <person name="LaButti K."/>
            <person name="Pangilinan J."/>
            <person name="Lipzen A."/>
            <person name="Amirebrahimi M."/>
            <person name="Yan J."/>
            <person name="Adam C."/>
            <person name="Keymanesh K."/>
            <person name="Ng V."/>
            <person name="Louie K."/>
            <person name="Northen T."/>
            <person name="Drula E."/>
            <person name="Henrissat B."/>
            <person name="Hsieh H.M."/>
            <person name="Youens-Clark K."/>
            <person name="Lutzoni F."/>
            <person name="Miadlikowska J."/>
            <person name="Eastwood D.C."/>
            <person name="Hamelin R.C."/>
            <person name="Grigoriev I.V."/>
            <person name="U'Ren J.M."/>
        </authorList>
    </citation>
    <scope>NUCLEOTIDE SEQUENCE [LARGE SCALE GENOMIC DNA]</scope>
    <source>
        <strain evidence="1 2">ER1909</strain>
    </source>
</reference>
<evidence type="ECO:0000313" key="1">
    <source>
        <dbReference type="EMBL" id="KAI6082721.1"/>
    </source>
</evidence>